<evidence type="ECO:0000313" key="2">
    <source>
        <dbReference type="EMBL" id="GAA2401069.1"/>
    </source>
</evidence>
<keyword evidence="1" id="KW-0472">Membrane</keyword>
<name>A0ABN3ICQ3_9ACTN</name>
<keyword evidence="3" id="KW-1185">Reference proteome</keyword>
<feature type="transmembrane region" description="Helical" evidence="1">
    <location>
        <begin position="122"/>
        <end position="146"/>
    </location>
</feature>
<evidence type="ECO:0008006" key="4">
    <source>
        <dbReference type="Google" id="ProtNLM"/>
    </source>
</evidence>
<feature type="transmembrane region" description="Helical" evidence="1">
    <location>
        <begin position="96"/>
        <end position="116"/>
    </location>
</feature>
<dbReference type="Proteomes" id="UP001500058">
    <property type="component" value="Unassembled WGS sequence"/>
</dbReference>
<reference evidence="2 3" key="1">
    <citation type="journal article" date="2019" name="Int. J. Syst. Evol. Microbiol.">
        <title>The Global Catalogue of Microorganisms (GCM) 10K type strain sequencing project: providing services to taxonomists for standard genome sequencing and annotation.</title>
        <authorList>
            <consortium name="The Broad Institute Genomics Platform"/>
            <consortium name="The Broad Institute Genome Sequencing Center for Infectious Disease"/>
            <person name="Wu L."/>
            <person name="Ma J."/>
        </authorList>
    </citation>
    <scope>NUCLEOTIDE SEQUENCE [LARGE SCALE GENOMIC DNA]</scope>
    <source>
        <strain evidence="2 3">JCM 6921</strain>
    </source>
</reference>
<evidence type="ECO:0000256" key="1">
    <source>
        <dbReference type="SAM" id="Phobius"/>
    </source>
</evidence>
<accession>A0ABN3ICQ3</accession>
<comment type="caution">
    <text evidence="2">The sequence shown here is derived from an EMBL/GenBank/DDBJ whole genome shotgun (WGS) entry which is preliminary data.</text>
</comment>
<feature type="transmembrane region" description="Helical" evidence="1">
    <location>
        <begin position="297"/>
        <end position="319"/>
    </location>
</feature>
<dbReference type="RefSeq" id="WP_344631491.1">
    <property type="nucleotide sequence ID" value="NZ_BAAATJ010000012.1"/>
</dbReference>
<dbReference type="EMBL" id="BAAATJ010000012">
    <property type="protein sequence ID" value="GAA2401069.1"/>
    <property type="molecule type" value="Genomic_DNA"/>
</dbReference>
<proteinExistence type="predicted"/>
<organism evidence="2 3">
    <name type="scientific">Streptomyces glaucosporus</name>
    <dbReference type="NCBI Taxonomy" id="284044"/>
    <lineage>
        <taxon>Bacteria</taxon>
        <taxon>Bacillati</taxon>
        <taxon>Actinomycetota</taxon>
        <taxon>Actinomycetes</taxon>
        <taxon>Kitasatosporales</taxon>
        <taxon>Streptomycetaceae</taxon>
        <taxon>Streptomyces</taxon>
    </lineage>
</organism>
<feature type="transmembrane region" description="Helical" evidence="1">
    <location>
        <begin position="339"/>
        <end position="361"/>
    </location>
</feature>
<gene>
    <name evidence="2" type="ORF">GCM10010420_29860</name>
</gene>
<feature type="transmembrane region" description="Helical" evidence="1">
    <location>
        <begin position="237"/>
        <end position="257"/>
    </location>
</feature>
<keyword evidence="1" id="KW-0812">Transmembrane</keyword>
<evidence type="ECO:0000313" key="3">
    <source>
        <dbReference type="Proteomes" id="UP001500058"/>
    </source>
</evidence>
<protein>
    <recommendedName>
        <fullName evidence="4">Integral membrane protein</fullName>
    </recommendedName>
</protein>
<sequence length="375" mass="38330">MSPLPGRHGPADPVRVLLHRHRELCERAVDPLEIAAVLETHGITDRTAARYRHRDVFSLAEELYARTPRAGESRAEETRAAPERAPRRAAARVRAALLPLVPGGWCAATLGVPVLAGDARPALRYALMGVGALLAAVSAWLCLRLCPGRGGDVRPSRSAVLGSCWLTGYALVGDRLLARALDGAAEAAAPLAERCVPLGLAAAVAPAVWCARRFAAQAERRLRASRDLKGFAARTRPLLAATVAVFAATLAALLTAAHVAVDGGTARDALGAPVAAATALGTLLFVAVLLTSHGFRAAAAGGIAAACLVEVAALAAAWAARRPGLAHLGRPVEALTDTWGPAAVPAAACAAAALALSAFAARALTGASAHHRGGP</sequence>
<keyword evidence="1" id="KW-1133">Transmembrane helix</keyword>
<feature type="transmembrane region" description="Helical" evidence="1">
    <location>
        <begin position="269"/>
        <end position="290"/>
    </location>
</feature>